<feature type="transmembrane region" description="Helical" evidence="1">
    <location>
        <begin position="64"/>
        <end position="85"/>
    </location>
</feature>
<name>A0A6N6WFM8_9BURK</name>
<dbReference type="RefSeq" id="WP_154560306.1">
    <property type="nucleotide sequence ID" value="NZ_VOSW01000023.1"/>
</dbReference>
<organism evidence="2 3">
    <name type="scientific">Paraburkholderia madseniana</name>
    <dbReference type="NCBI Taxonomy" id="2599607"/>
    <lineage>
        <taxon>Bacteria</taxon>
        <taxon>Pseudomonadati</taxon>
        <taxon>Pseudomonadota</taxon>
        <taxon>Betaproteobacteria</taxon>
        <taxon>Burkholderiales</taxon>
        <taxon>Burkholderiaceae</taxon>
        <taxon>Paraburkholderia</taxon>
    </lineage>
</organism>
<dbReference type="Proteomes" id="UP000463700">
    <property type="component" value="Unassembled WGS sequence"/>
</dbReference>
<dbReference type="AlphaFoldDB" id="A0A6N6WFM8"/>
<dbReference type="EMBL" id="VOSW01000023">
    <property type="protein sequence ID" value="KAE8759306.1"/>
    <property type="molecule type" value="Genomic_DNA"/>
</dbReference>
<protein>
    <submittedName>
        <fullName evidence="2">Uncharacterized protein</fullName>
    </submittedName>
</protein>
<accession>A0A6N6WFM8</accession>
<keyword evidence="1" id="KW-1133">Transmembrane helix</keyword>
<keyword evidence="1" id="KW-0812">Transmembrane</keyword>
<comment type="caution">
    <text evidence="2">The sequence shown here is derived from an EMBL/GenBank/DDBJ whole genome shotgun (WGS) entry which is preliminary data.</text>
</comment>
<evidence type="ECO:0000313" key="3">
    <source>
        <dbReference type="Proteomes" id="UP000463700"/>
    </source>
</evidence>
<keyword evidence="1" id="KW-0472">Membrane</keyword>
<proteinExistence type="predicted"/>
<dbReference type="OrthoDB" id="9111137at2"/>
<evidence type="ECO:0000313" key="2">
    <source>
        <dbReference type="EMBL" id="KAE8759306.1"/>
    </source>
</evidence>
<reference evidence="2 3" key="1">
    <citation type="journal article" date="2020" name="Int. J. Syst. Evol. Microbiol.">
        <title>Paraburkholderia madseniana sp. nov., a phenolic acid-degrading bacterium isolated from acidic forest soil.</title>
        <authorList>
            <person name="Wilhelm R.C."/>
            <person name="Murphy S.J.L."/>
            <person name="Feriancek N.M."/>
            <person name="Karasz D.C."/>
            <person name="DeRito C.M."/>
            <person name="Newman J.D."/>
            <person name="Buckley D.H."/>
        </authorList>
    </citation>
    <scope>NUCLEOTIDE SEQUENCE [LARGE SCALE GENOMIC DNA]</scope>
    <source>
        <strain evidence="2 3">RP11</strain>
    </source>
</reference>
<sequence length="119" mass="13664">MQSNRPQSRLNFIDPAYAEIPWYFHWLLNTLGAIGLAGPYLTVLVPCFAAVWGAEQLQLLFGSAAYGAVSALMSMIRTGATILGIEMLFTMYWTRHEWEEVVRRIIHEACEEFLQPWLR</sequence>
<gene>
    <name evidence="2" type="ORF">FSO04_14330</name>
</gene>
<feature type="transmembrane region" description="Helical" evidence="1">
    <location>
        <begin position="26"/>
        <end position="52"/>
    </location>
</feature>
<evidence type="ECO:0000256" key="1">
    <source>
        <dbReference type="SAM" id="Phobius"/>
    </source>
</evidence>